<dbReference type="InterPro" id="IPR036859">
    <property type="entry name" value="CAP-Gly_dom_sf"/>
</dbReference>
<name>A0A448YKH7_BRENA</name>
<dbReference type="InterPro" id="IPR000626">
    <property type="entry name" value="Ubiquitin-like_dom"/>
</dbReference>
<dbReference type="PROSITE" id="PS00845">
    <property type="entry name" value="CAP_GLY_1"/>
    <property type="match status" value="1"/>
</dbReference>
<evidence type="ECO:0000259" key="5">
    <source>
        <dbReference type="PROSITE" id="PS50245"/>
    </source>
</evidence>
<dbReference type="InterPro" id="IPR000938">
    <property type="entry name" value="CAP-Gly_domain"/>
</dbReference>
<dbReference type="Pfam" id="PF14560">
    <property type="entry name" value="Ubiquitin_2"/>
    <property type="match status" value="1"/>
</dbReference>
<dbReference type="Gene3D" id="2.30.30.190">
    <property type="entry name" value="CAP Gly-rich-like domain"/>
    <property type="match status" value="1"/>
</dbReference>
<dbReference type="GO" id="GO:0051010">
    <property type="term" value="F:microtubule plus-end binding"/>
    <property type="evidence" value="ECO:0007669"/>
    <property type="project" value="TreeGrafter"/>
</dbReference>
<dbReference type="InterPro" id="IPR029071">
    <property type="entry name" value="Ubiquitin-like_domsf"/>
</dbReference>
<keyword evidence="2" id="KW-0963">Cytoplasm</keyword>
<keyword evidence="3" id="KW-0143">Chaperone</keyword>
<dbReference type="OrthoDB" id="5295208at2759"/>
<dbReference type="FunCoup" id="A0A448YKH7">
    <property type="interactions" value="730"/>
</dbReference>
<dbReference type="AlphaFoldDB" id="A0A448YKH7"/>
<feature type="domain" description="CAP-Gly" evidence="5">
    <location>
        <begin position="193"/>
        <end position="229"/>
    </location>
</feature>
<dbReference type="GO" id="GO:0035371">
    <property type="term" value="C:microtubule plus-end"/>
    <property type="evidence" value="ECO:0007669"/>
    <property type="project" value="TreeGrafter"/>
</dbReference>
<dbReference type="InParanoid" id="A0A448YKH7"/>
<evidence type="ECO:0000313" key="6">
    <source>
        <dbReference type="EMBL" id="VEU21439.1"/>
    </source>
</evidence>
<gene>
    <name evidence="6" type="ORF">BRENAR_LOCUS2172</name>
</gene>
<dbReference type="EMBL" id="CAACVR010000012">
    <property type="protein sequence ID" value="VEU21439.1"/>
    <property type="molecule type" value="Genomic_DNA"/>
</dbReference>
<dbReference type="GO" id="GO:0031122">
    <property type="term" value="P:cytoplasmic microtubule organization"/>
    <property type="evidence" value="ECO:0007669"/>
    <property type="project" value="TreeGrafter"/>
</dbReference>
<dbReference type="Pfam" id="PF01302">
    <property type="entry name" value="CAP_GLY"/>
    <property type="match status" value="1"/>
</dbReference>
<evidence type="ECO:0000256" key="3">
    <source>
        <dbReference type="ARBA" id="ARBA00023186"/>
    </source>
</evidence>
<evidence type="ECO:0000256" key="4">
    <source>
        <dbReference type="ARBA" id="ARBA00025779"/>
    </source>
</evidence>
<dbReference type="Proteomes" id="UP000290900">
    <property type="component" value="Unassembled WGS sequence"/>
</dbReference>
<dbReference type="GO" id="GO:0005737">
    <property type="term" value="C:cytoplasm"/>
    <property type="evidence" value="ECO:0007669"/>
    <property type="project" value="UniProtKB-SubCell"/>
</dbReference>
<dbReference type="SUPFAM" id="SSF74924">
    <property type="entry name" value="Cap-Gly domain"/>
    <property type="match status" value="1"/>
</dbReference>
<keyword evidence="7" id="KW-1185">Reference proteome</keyword>
<evidence type="ECO:0000256" key="2">
    <source>
        <dbReference type="ARBA" id="ARBA00022490"/>
    </source>
</evidence>
<sequence length="253" mass="29299">MEDFTVHLTSDLTSSERRLSPDWTVEYFKHRVELITGIPPEFQKIWIYRTNQSNDRHELDNSLDVKTTHLDDLNISPSTRIHVENTSSDPDLLELQKELLESNSSNGGEELFKLNEQRYDELPNTVKKWKKESKLGRYDPKFREQKEKLLRESDEIADNISVDDRCKLSNKSSSSFRLGTVRYVGKIPEINDEGTWVGVELDEPFGKNDGSIKGKRYFTCRQNYGSFVRPFVVETGDFPPETLNLDGSDEDEL</sequence>
<dbReference type="Gene3D" id="3.10.20.90">
    <property type="entry name" value="Phosphatidylinositol 3-kinase Catalytic Subunit, Chain A, domain 1"/>
    <property type="match status" value="1"/>
</dbReference>
<comment type="similarity">
    <text evidence="4">Belongs to the TBCB family.</text>
</comment>
<evidence type="ECO:0000313" key="7">
    <source>
        <dbReference type="Proteomes" id="UP000290900"/>
    </source>
</evidence>
<dbReference type="SUPFAM" id="SSF54236">
    <property type="entry name" value="Ubiquitin-like"/>
    <property type="match status" value="1"/>
</dbReference>
<evidence type="ECO:0000256" key="1">
    <source>
        <dbReference type="ARBA" id="ARBA00004496"/>
    </source>
</evidence>
<comment type="subcellular location">
    <subcellularLocation>
        <location evidence="1">Cytoplasm</location>
    </subcellularLocation>
</comment>
<dbReference type="SMART" id="SM01052">
    <property type="entry name" value="CAP_GLY"/>
    <property type="match status" value="1"/>
</dbReference>
<dbReference type="PANTHER" id="PTHR18916">
    <property type="entry name" value="DYNACTIN 1-RELATED MICROTUBULE-BINDING"/>
    <property type="match status" value="1"/>
</dbReference>
<dbReference type="GO" id="GO:0005634">
    <property type="term" value="C:nucleus"/>
    <property type="evidence" value="ECO:0007669"/>
    <property type="project" value="TreeGrafter"/>
</dbReference>
<dbReference type="PANTHER" id="PTHR18916:SF85">
    <property type="entry name" value="TUBULIN-FOLDING COFACTOR B"/>
    <property type="match status" value="1"/>
</dbReference>
<organism evidence="6 7">
    <name type="scientific">Brettanomyces naardenensis</name>
    <name type="common">Yeast</name>
    <dbReference type="NCBI Taxonomy" id="13370"/>
    <lineage>
        <taxon>Eukaryota</taxon>
        <taxon>Fungi</taxon>
        <taxon>Dikarya</taxon>
        <taxon>Ascomycota</taxon>
        <taxon>Saccharomycotina</taxon>
        <taxon>Pichiomycetes</taxon>
        <taxon>Pichiales</taxon>
        <taxon>Pichiaceae</taxon>
        <taxon>Brettanomyces</taxon>
    </lineage>
</organism>
<accession>A0A448YKH7</accession>
<reference evidence="6 7" key="1">
    <citation type="submission" date="2018-12" db="EMBL/GenBank/DDBJ databases">
        <authorList>
            <person name="Tiukova I."/>
            <person name="Dainat J."/>
        </authorList>
    </citation>
    <scope>NUCLEOTIDE SEQUENCE [LARGE SCALE GENOMIC DNA]</scope>
</reference>
<dbReference type="PROSITE" id="PS50245">
    <property type="entry name" value="CAP_GLY_2"/>
    <property type="match status" value="1"/>
</dbReference>
<protein>
    <submittedName>
        <fullName evidence="6">DEKNAAC102420</fullName>
    </submittedName>
</protein>
<proteinExistence type="inferred from homology"/>
<dbReference type="STRING" id="13370.A0A448YKH7"/>